<dbReference type="KEGG" id="fsc:FSU_1331"/>
<keyword evidence="3" id="KW-0813">Transport</keyword>
<evidence type="ECO:0000313" key="11">
    <source>
        <dbReference type="EMBL" id="ACX74493.1"/>
    </source>
</evidence>
<dbReference type="KEGG" id="fsu:Fisuc_0885"/>
<dbReference type="InterPro" id="IPR051906">
    <property type="entry name" value="TolC-like"/>
</dbReference>
<reference evidence="11 14" key="1">
    <citation type="submission" date="2009-10" db="EMBL/GenBank/DDBJ databases">
        <title>Complete sequence of Fibrobacter succinogenes subsp. succinogenes S85.</title>
        <authorList>
            <consortium name="US DOE Joint Genome Institute"/>
            <person name="Lucas S."/>
            <person name="Copeland A."/>
            <person name="Lapidus A."/>
            <person name="Glavina del Rio T."/>
            <person name="Tice H."/>
            <person name="Bruce D."/>
            <person name="Goodwin L."/>
            <person name="Pitluck S."/>
            <person name="Chertkov O."/>
            <person name="Detter J.C."/>
            <person name="Han C."/>
            <person name="Tapia R."/>
            <person name="Larimer F."/>
            <person name="Land M."/>
            <person name="Hauser L."/>
            <person name="Kyrpides N."/>
            <person name="Mikhailova N."/>
            <person name="Weimer P.J."/>
            <person name="Stevenson D.M."/>
            <person name="Boyum J."/>
            <person name="Brumm P.I."/>
            <person name="Mead D."/>
        </authorList>
    </citation>
    <scope>NUCLEOTIDE SEQUENCE [LARGE SCALE GENOMIC DNA]</scope>
    <source>
        <strain evidence="14">ATCC 19169 / S85</strain>
        <strain evidence="11">S85</strain>
    </source>
</reference>
<gene>
    <name evidence="11" type="ordered locus">Fisuc_0885</name>
    <name evidence="12" type="ordered locus">FSU_1331</name>
</gene>
<evidence type="ECO:0000313" key="13">
    <source>
        <dbReference type="Proteomes" id="UP000000517"/>
    </source>
</evidence>
<feature type="signal peptide" evidence="10">
    <location>
        <begin position="1"/>
        <end position="19"/>
    </location>
</feature>
<keyword evidence="4" id="KW-1134">Transmembrane beta strand</keyword>
<comment type="similarity">
    <text evidence="2">Belongs to the outer membrane factor (OMF) (TC 1.B.17) family.</text>
</comment>
<feature type="region of interest" description="Disordered" evidence="9">
    <location>
        <begin position="522"/>
        <end position="563"/>
    </location>
</feature>
<dbReference type="EMBL" id="CP001792">
    <property type="protein sequence ID" value="ACX74493.1"/>
    <property type="molecule type" value="Genomic_DNA"/>
</dbReference>
<keyword evidence="10" id="KW-0732">Signal</keyword>
<dbReference type="AlphaFoldDB" id="C9RNP7"/>
<feature type="coiled-coil region" evidence="8">
    <location>
        <begin position="239"/>
        <end position="287"/>
    </location>
</feature>
<evidence type="ECO:0000256" key="6">
    <source>
        <dbReference type="ARBA" id="ARBA00023136"/>
    </source>
</evidence>
<dbReference type="EMBL" id="CP002158">
    <property type="protein sequence ID" value="ADL25040.1"/>
    <property type="molecule type" value="Genomic_DNA"/>
</dbReference>
<name>C9RNP7_FIBSS</name>
<evidence type="ECO:0000256" key="3">
    <source>
        <dbReference type="ARBA" id="ARBA00022448"/>
    </source>
</evidence>
<evidence type="ECO:0000256" key="1">
    <source>
        <dbReference type="ARBA" id="ARBA00004442"/>
    </source>
</evidence>
<dbReference type="HOGENOM" id="CLU_012817_9_0_0"/>
<dbReference type="Proteomes" id="UP000000517">
    <property type="component" value="Chromosome"/>
</dbReference>
<sequence>MKRYFAFILSGCVAANATALSLQDALDMAMANNSKIKAEKAKVDIAQSGEDEAFARFLPTVSLSAGITKINDPINIDLGRIQQPLGDIAGAAAYSKAYIEAYNKASDGYKQAYEGAYAKTGSEAQAKAYAENALKEKLGTSSPETFAQQTAEQYGSAATKNINDADFNMKVQDDWFFNARLTVVWPIFTGLKIYSAYDAAKENVNARKAEFEMAQNTVLMDVATKYFTLRLCEELVGMRETTKKDLEEHLNRSKKLEEGGQISKTERLRAEVALAEAENAYEDALRDQSLARMALASLLHTDTSLTATTPVESPEGIRSMDEFKALAIEKHPGLRQLRVERKRNQNAIRAARADYFPTIALFGYKELYTKDLTILEPEWAIGAKMQWDIFKGGDTRAKVSSAKAMDRSLGSLEEETIDNLKLLVEKRWREMEHAKGRLASLVKTRELAVEALRSQNKAYEAGLATGLEVVDAELALSRLQVADIKAHYDAVIAWLGLLEAAGEVSTAGTVLVSKQLVVEKPVEASASSATGEPAATEPQAATEAPVATESAQPVEQNLETENK</sequence>
<keyword evidence="14" id="KW-1185">Reference proteome</keyword>
<dbReference type="eggNOG" id="COG1538">
    <property type="taxonomic scope" value="Bacteria"/>
</dbReference>
<feature type="compositionally biased region" description="Polar residues" evidence="9">
    <location>
        <begin position="550"/>
        <end position="563"/>
    </location>
</feature>
<dbReference type="GO" id="GO:0009279">
    <property type="term" value="C:cell outer membrane"/>
    <property type="evidence" value="ECO:0007669"/>
    <property type="project" value="UniProtKB-SubCell"/>
</dbReference>
<keyword evidence="7" id="KW-0998">Cell outer membrane</keyword>
<keyword evidence="8" id="KW-0175">Coiled coil</keyword>
<evidence type="ECO:0000313" key="14">
    <source>
        <dbReference type="Proteomes" id="UP000001497"/>
    </source>
</evidence>
<keyword evidence="5" id="KW-0812">Transmembrane</keyword>
<keyword evidence="6" id="KW-0472">Membrane</keyword>
<reference evidence="13" key="2">
    <citation type="submission" date="2010-08" db="EMBL/GenBank/DDBJ databases">
        <title>Complete sequence of Fibrobacter succinogenes subsp. succinogenes S85.</title>
        <authorList>
            <person name="Durkin A.S."/>
            <person name="Nelson K.E."/>
            <person name="Morrison M."/>
            <person name="Forsberg C.W."/>
            <person name="Wilson D.B."/>
            <person name="Russell J.B."/>
            <person name="Cann I.K.O."/>
            <person name="Mackie R.I."/>
            <person name="White B.A."/>
        </authorList>
    </citation>
    <scope>NUCLEOTIDE SEQUENCE [LARGE SCALE GENOMIC DNA]</scope>
    <source>
        <strain evidence="13">ATCC 19169 / S85</strain>
    </source>
</reference>
<dbReference type="PANTHER" id="PTHR30026:SF5">
    <property type="entry name" value="ABC-TYPE EFFLUX SYSTEM SECRETIN COMPONENT"/>
    <property type="match status" value="1"/>
</dbReference>
<feature type="chain" id="PRO_5005669397" evidence="10">
    <location>
        <begin position="20"/>
        <end position="563"/>
    </location>
</feature>
<dbReference type="Proteomes" id="UP000001497">
    <property type="component" value="Chromosome"/>
</dbReference>
<evidence type="ECO:0000256" key="2">
    <source>
        <dbReference type="ARBA" id="ARBA00007613"/>
    </source>
</evidence>
<organism evidence="12 13">
    <name type="scientific">Fibrobacter succinogenes (strain ATCC 19169 / S85)</name>
    <dbReference type="NCBI Taxonomy" id="59374"/>
    <lineage>
        <taxon>Bacteria</taxon>
        <taxon>Pseudomonadati</taxon>
        <taxon>Fibrobacterota</taxon>
        <taxon>Fibrobacteria</taxon>
        <taxon>Fibrobacterales</taxon>
        <taxon>Fibrobacteraceae</taxon>
        <taxon>Fibrobacter</taxon>
    </lineage>
</organism>
<accession>C9RNP7</accession>
<evidence type="ECO:0000256" key="4">
    <source>
        <dbReference type="ARBA" id="ARBA00022452"/>
    </source>
</evidence>
<dbReference type="GO" id="GO:0015562">
    <property type="term" value="F:efflux transmembrane transporter activity"/>
    <property type="evidence" value="ECO:0007669"/>
    <property type="project" value="InterPro"/>
</dbReference>
<evidence type="ECO:0000256" key="5">
    <source>
        <dbReference type="ARBA" id="ARBA00022692"/>
    </source>
</evidence>
<evidence type="ECO:0000256" key="7">
    <source>
        <dbReference type="ARBA" id="ARBA00023237"/>
    </source>
</evidence>
<evidence type="ECO:0000256" key="9">
    <source>
        <dbReference type="SAM" id="MobiDB-lite"/>
    </source>
</evidence>
<dbReference type="STRING" id="59374.FSU_1331"/>
<evidence type="ECO:0000313" key="12">
    <source>
        <dbReference type="EMBL" id="ADL25040.1"/>
    </source>
</evidence>
<dbReference type="Gene3D" id="1.20.1600.10">
    <property type="entry name" value="Outer membrane efflux proteins (OEP)"/>
    <property type="match status" value="1"/>
</dbReference>
<dbReference type="SUPFAM" id="SSF56954">
    <property type="entry name" value="Outer membrane efflux proteins (OEP)"/>
    <property type="match status" value="1"/>
</dbReference>
<dbReference type="GO" id="GO:1990281">
    <property type="term" value="C:efflux pump complex"/>
    <property type="evidence" value="ECO:0007669"/>
    <property type="project" value="TreeGrafter"/>
</dbReference>
<dbReference type="InterPro" id="IPR003423">
    <property type="entry name" value="OMP_efflux"/>
</dbReference>
<dbReference type="RefSeq" id="WP_014545635.1">
    <property type="nucleotide sequence ID" value="NC_013410.1"/>
</dbReference>
<dbReference type="Pfam" id="PF02321">
    <property type="entry name" value="OEP"/>
    <property type="match status" value="2"/>
</dbReference>
<dbReference type="PANTHER" id="PTHR30026">
    <property type="entry name" value="OUTER MEMBRANE PROTEIN TOLC"/>
    <property type="match status" value="1"/>
</dbReference>
<feature type="compositionally biased region" description="Low complexity" evidence="9">
    <location>
        <begin position="529"/>
        <end position="549"/>
    </location>
</feature>
<protein>
    <submittedName>
        <fullName evidence="12">Outer membrane efflux protein</fullName>
    </submittedName>
</protein>
<evidence type="ECO:0000256" key="10">
    <source>
        <dbReference type="SAM" id="SignalP"/>
    </source>
</evidence>
<evidence type="ECO:0000256" key="8">
    <source>
        <dbReference type="SAM" id="Coils"/>
    </source>
</evidence>
<proteinExistence type="inferred from homology"/>
<dbReference type="GO" id="GO:0015288">
    <property type="term" value="F:porin activity"/>
    <property type="evidence" value="ECO:0007669"/>
    <property type="project" value="TreeGrafter"/>
</dbReference>
<reference evidence="12" key="3">
    <citation type="submission" date="2010-08" db="EMBL/GenBank/DDBJ databases">
        <authorList>
            <person name="Durkin A.S."/>
            <person name="Nelson K.E."/>
            <person name="Morrison M."/>
            <person name="Forsberg C.W."/>
            <person name="Wilson D.B."/>
            <person name="Russell J.B."/>
            <person name="Cann I.K.O."/>
            <person name="Mackie R.I."/>
            <person name="White B.A."/>
        </authorList>
    </citation>
    <scope>NUCLEOTIDE SEQUENCE</scope>
    <source>
        <strain evidence="12">S85</strain>
    </source>
</reference>
<dbReference type="OrthoDB" id="5780445at2"/>
<comment type="subcellular location">
    <subcellularLocation>
        <location evidence="1">Cell outer membrane</location>
    </subcellularLocation>
</comment>